<evidence type="ECO:0000313" key="8">
    <source>
        <dbReference type="Proteomes" id="UP000612055"/>
    </source>
</evidence>
<evidence type="ECO:0000256" key="1">
    <source>
        <dbReference type="ARBA" id="ARBA00022531"/>
    </source>
</evidence>
<keyword evidence="8" id="KW-1185">Reference proteome</keyword>
<dbReference type="EMBL" id="JAEHOE010000033">
    <property type="protein sequence ID" value="KAG2494098.1"/>
    <property type="molecule type" value="Genomic_DNA"/>
</dbReference>
<dbReference type="Proteomes" id="UP000612055">
    <property type="component" value="Unassembled WGS sequence"/>
</dbReference>
<organism evidence="7 8">
    <name type="scientific">Edaphochlamys debaryana</name>
    <dbReference type="NCBI Taxonomy" id="47281"/>
    <lineage>
        <taxon>Eukaryota</taxon>
        <taxon>Viridiplantae</taxon>
        <taxon>Chlorophyta</taxon>
        <taxon>core chlorophytes</taxon>
        <taxon>Chlorophyceae</taxon>
        <taxon>CS clade</taxon>
        <taxon>Chlamydomonadales</taxon>
        <taxon>Chlamydomonadales incertae sedis</taxon>
        <taxon>Edaphochlamys</taxon>
    </lineage>
</organism>
<evidence type="ECO:0000256" key="5">
    <source>
        <dbReference type="ARBA" id="ARBA00023276"/>
    </source>
</evidence>
<feature type="transmembrane region" description="Helical" evidence="6">
    <location>
        <begin position="42"/>
        <end position="60"/>
    </location>
</feature>
<dbReference type="InterPro" id="IPR009518">
    <property type="entry name" value="PSII_PsbX"/>
</dbReference>
<evidence type="ECO:0000313" key="7">
    <source>
        <dbReference type="EMBL" id="KAG2494098.1"/>
    </source>
</evidence>
<name>A0A836C046_9CHLO</name>
<dbReference type="GO" id="GO:0015979">
    <property type="term" value="P:photosynthesis"/>
    <property type="evidence" value="ECO:0007669"/>
    <property type="project" value="UniProtKB-KW"/>
</dbReference>
<dbReference type="AlphaFoldDB" id="A0A836C046"/>
<dbReference type="GO" id="GO:0009523">
    <property type="term" value="C:photosystem II"/>
    <property type="evidence" value="ECO:0007669"/>
    <property type="project" value="UniProtKB-KW"/>
</dbReference>
<keyword evidence="4 6" id="KW-0472">Membrane</keyword>
<proteinExistence type="predicted"/>
<keyword evidence="1" id="KW-0602">Photosynthesis</keyword>
<keyword evidence="3 6" id="KW-1133">Transmembrane helix</keyword>
<protein>
    <submittedName>
        <fullName evidence="7">Uncharacterized protein</fullName>
    </submittedName>
</protein>
<evidence type="ECO:0000256" key="4">
    <source>
        <dbReference type="ARBA" id="ARBA00023136"/>
    </source>
</evidence>
<reference evidence="7" key="1">
    <citation type="journal article" date="2020" name="bioRxiv">
        <title>Comparative genomics of Chlamydomonas.</title>
        <authorList>
            <person name="Craig R.J."/>
            <person name="Hasan A.R."/>
            <person name="Ness R.W."/>
            <person name="Keightley P.D."/>
        </authorList>
    </citation>
    <scope>NUCLEOTIDE SEQUENCE</scope>
    <source>
        <strain evidence="7">CCAP 11/70</strain>
    </source>
</reference>
<dbReference type="PANTHER" id="PTHR34455:SF1">
    <property type="entry name" value="OS07G0673550 PROTEIN"/>
    <property type="match status" value="1"/>
</dbReference>
<dbReference type="PANTHER" id="PTHR34455">
    <property type="entry name" value="OS07G0673550 PROTEIN"/>
    <property type="match status" value="1"/>
</dbReference>
<evidence type="ECO:0000256" key="6">
    <source>
        <dbReference type="SAM" id="Phobius"/>
    </source>
</evidence>
<keyword evidence="2 6" id="KW-0812">Transmembrane</keyword>
<gene>
    <name evidence="7" type="ORF">HYH03_007737</name>
</gene>
<accession>A0A836C046</accession>
<keyword evidence="5" id="KW-0604">Photosystem II</keyword>
<dbReference type="Gene3D" id="1.20.5.510">
    <property type="entry name" value="Single helix bin"/>
    <property type="match status" value="1"/>
</dbReference>
<evidence type="ECO:0000256" key="3">
    <source>
        <dbReference type="ARBA" id="ARBA00022989"/>
    </source>
</evidence>
<sequence>MALCVSKQAVAVRPAARRVAVARPAARLVVRASAEPKVNRKALAAGLTVAAASALTHPLIAEAAVTPSLKNFLGSLVAGGVVLAGIAVAITGVSQFDTTRRG</sequence>
<dbReference type="Pfam" id="PF06596">
    <property type="entry name" value="PsbX"/>
    <property type="match status" value="1"/>
</dbReference>
<evidence type="ECO:0000256" key="2">
    <source>
        <dbReference type="ARBA" id="ARBA00022692"/>
    </source>
</evidence>
<comment type="caution">
    <text evidence="7">The sequence shown here is derived from an EMBL/GenBank/DDBJ whole genome shotgun (WGS) entry which is preliminary data.</text>
</comment>
<feature type="transmembrane region" description="Helical" evidence="6">
    <location>
        <begin position="72"/>
        <end position="93"/>
    </location>
</feature>